<evidence type="ECO:0000256" key="1">
    <source>
        <dbReference type="SAM" id="Phobius"/>
    </source>
</evidence>
<protein>
    <recommendedName>
        <fullName evidence="4">Protein TIC 20</fullName>
    </recommendedName>
</protein>
<name>A0AAV8P7P0_ENSVE</name>
<feature type="transmembrane region" description="Helical" evidence="1">
    <location>
        <begin position="130"/>
        <end position="148"/>
    </location>
</feature>
<dbReference type="PANTHER" id="PTHR34543:SF1">
    <property type="entry name" value="PROTEIN ABA DEFICIENT 4, CHLOROPLASTIC"/>
    <property type="match status" value="1"/>
</dbReference>
<evidence type="ECO:0000313" key="2">
    <source>
        <dbReference type="EMBL" id="KAJ8471241.1"/>
    </source>
</evidence>
<sequence>MFPLLCCPCRTLVSPRLLSVSWATPPRISTTIEQRSAVPSMNSDALKVVPFRSKHQLHRSLIGGSRIQDETRGSRTVHRKRGFRPSASWLTSSQIASNAFTWGTVAVLPFYTLMVLAPKASFTRRTMESSVPYIALGVLYAYLLYLSWTPDTFRMMFASKYWLPELAGITKMFTNELTVASAWIHLLAVDLFAARQVFHDGLKKNVETRHSVSLCLLFCPYLSKPTLGLLLQFMICQYGSSREYVYHPRNTGGAPPFS</sequence>
<feature type="transmembrane region" description="Helical" evidence="1">
    <location>
        <begin position="99"/>
        <end position="118"/>
    </location>
</feature>
<evidence type="ECO:0000313" key="3">
    <source>
        <dbReference type="Proteomes" id="UP001222027"/>
    </source>
</evidence>
<reference evidence="2 3" key="1">
    <citation type="submission" date="2022-12" db="EMBL/GenBank/DDBJ databases">
        <title>Chromosome-scale assembly of the Ensete ventricosum genome.</title>
        <authorList>
            <person name="Dussert Y."/>
            <person name="Stocks J."/>
            <person name="Wendawek A."/>
            <person name="Woldeyes F."/>
            <person name="Nichols R.A."/>
            <person name="Borrell J.S."/>
        </authorList>
    </citation>
    <scope>NUCLEOTIDE SEQUENCE [LARGE SCALE GENOMIC DNA]</scope>
    <source>
        <strain evidence="3">cv. Maze</strain>
        <tissue evidence="2">Seeds</tissue>
    </source>
</reference>
<dbReference type="InterPro" id="IPR025461">
    <property type="entry name" value="ABA4-like"/>
</dbReference>
<proteinExistence type="predicted"/>
<dbReference type="PANTHER" id="PTHR34543">
    <property type="entry name" value="PROTEIN ABA DEFICIENT 4, CHLOROPLASTIC"/>
    <property type="match status" value="1"/>
</dbReference>
<dbReference type="AlphaFoldDB" id="A0AAV8P7P0"/>
<keyword evidence="1" id="KW-1133">Transmembrane helix</keyword>
<dbReference type="EMBL" id="JAQQAF010000007">
    <property type="protein sequence ID" value="KAJ8471241.1"/>
    <property type="molecule type" value="Genomic_DNA"/>
</dbReference>
<keyword evidence="3" id="KW-1185">Reference proteome</keyword>
<evidence type="ECO:0008006" key="4">
    <source>
        <dbReference type="Google" id="ProtNLM"/>
    </source>
</evidence>
<gene>
    <name evidence="2" type="ORF">OPV22_025584</name>
</gene>
<accession>A0AAV8P7P0</accession>
<dbReference type="Proteomes" id="UP001222027">
    <property type="component" value="Unassembled WGS sequence"/>
</dbReference>
<keyword evidence="1" id="KW-0472">Membrane</keyword>
<organism evidence="2 3">
    <name type="scientific">Ensete ventricosum</name>
    <name type="common">Abyssinian banana</name>
    <name type="synonym">Musa ensete</name>
    <dbReference type="NCBI Taxonomy" id="4639"/>
    <lineage>
        <taxon>Eukaryota</taxon>
        <taxon>Viridiplantae</taxon>
        <taxon>Streptophyta</taxon>
        <taxon>Embryophyta</taxon>
        <taxon>Tracheophyta</taxon>
        <taxon>Spermatophyta</taxon>
        <taxon>Magnoliopsida</taxon>
        <taxon>Liliopsida</taxon>
        <taxon>Zingiberales</taxon>
        <taxon>Musaceae</taxon>
        <taxon>Ensete</taxon>
    </lineage>
</organism>
<dbReference type="Pfam" id="PF14108">
    <property type="entry name" value="ABA4-like"/>
    <property type="match status" value="1"/>
</dbReference>
<comment type="caution">
    <text evidence="2">The sequence shown here is derived from an EMBL/GenBank/DDBJ whole genome shotgun (WGS) entry which is preliminary data.</text>
</comment>
<keyword evidence="1" id="KW-0812">Transmembrane</keyword>